<reference evidence="2 3" key="1">
    <citation type="journal article" date="2017" name="Genome Biol. Evol.">
        <title>Comparative Genomic Analysis Identifies a Campylobacter Clade Deficient in Selenium Metabolism.</title>
        <authorList>
            <person name="Miller W.G."/>
            <person name="Yee E."/>
            <person name="Lopes B.S."/>
            <person name="Chapman M.H."/>
            <person name="Huynh S."/>
            <person name="Bono J.L."/>
            <person name="Parker C.T."/>
            <person name="Strachan N.J.C."/>
            <person name="Forbes K.J."/>
        </authorList>
    </citation>
    <scope>NUCLEOTIDE SEQUENCE [LARGE SCALE GENOMIC DNA]</scope>
    <source>
        <strain evidence="2 3">NCTC 13003</strain>
    </source>
</reference>
<accession>A0A381DBF1</accession>
<dbReference type="Gene3D" id="2.30.42.10">
    <property type="match status" value="2"/>
</dbReference>
<dbReference type="SMART" id="SM00228">
    <property type="entry name" value="PDZ"/>
    <property type="match status" value="2"/>
</dbReference>
<dbReference type="OrthoDB" id="5338305at2"/>
<dbReference type="InterPro" id="IPR004387">
    <property type="entry name" value="Pept_M50_Zn"/>
</dbReference>
<sequence>MRKILAAILVVGAILHAAPEPTIADRTAIYDKMRESQFNYKDQTAISLNGEYAAVVYDKANPLNKKDYIKFDPYLGLYLVRPGFSLRGAFMLDELDSKQDMWVMTLQENITNMGHIKSFGSELGQFDELSFKTGKVGMLVCDCASMVGISLGDDKFIPNRYLKHFMRYDDVYYGDIGVKFSEDNATIKVQSVNPFGSGKELKSSDIVVSVNGKTPKNLREINEMVLFADKGSVLKFEIKRDGKPLSYDVKMANITVKNLDIKEAESNKTAIKKTQPKSKFSSEFGASFNKSLVITSIKANSKAAKLGLKAGDKIMQIDGVAIKSISKIDELMKNKSGLVYILVSRDDFQFFVRVNR</sequence>
<dbReference type="KEGG" id="cdev:CIGN_1545"/>
<dbReference type="InterPro" id="IPR055911">
    <property type="entry name" value="DUF7488"/>
</dbReference>
<dbReference type="STRING" id="1660064.CIGN_1545"/>
<dbReference type="Pfam" id="PF13180">
    <property type="entry name" value="PDZ_2"/>
    <property type="match status" value="1"/>
</dbReference>
<keyword evidence="3" id="KW-1185">Reference proteome</keyword>
<comment type="cofactor">
    <cofactor evidence="1">
        <name>Zn(2+)</name>
        <dbReference type="ChEBI" id="CHEBI:29105"/>
    </cofactor>
</comment>
<dbReference type="PANTHER" id="PTHR42837:SF2">
    <property type="entry name" value="MEMBRANE METALLOPROTEASE ARASP2, CHLOROPLASTIC-RELATED"/>
    <property type="match status" value="1"/>
</dbReference>
<organism evidence="2 3">
    <name type="scientific">Campylobacter devanensis</name>
    <dbReference type="NCBI Taxonomy" id="3161138"/>
    <lineage>
        <taxon>Bacteria</taxon>
        <taxon>Pseudomonadati</taxon>
        <taxon>Campylobacterota</taxon>
        <taxon>Epsilonproteobacteria</taxon>
        <taxon>Campylobacterales</taxon>
        <taxon>Campylobacteraceae</taxon>
        <taxon>Campylobacter</taxon>
    </lineage>
</organism>
<dbReference type="InterPro" id="IPR001478">
    <property type="entry name" value="PDZ"/>
</dbReference>
<dbReference type="Pfam" id="PF24314">
    <property type="entry name" value="DUF7488"/>
    <property type="match status" value="1"/>
</dbReference>
<dbReference type="GO" id="GO:0004222">
    <property type="term" value="F:metalloendopeptidase activity"/>
    <property type="evidence" value="ECO:0007669"/>
    <property type="project" value="InterPro"/>
</dbReference>
<dbReference type="AlphaFoldDB" id="A0A1X9SU39"/>
<dbReference type="PANTHER" id="PTHR42837">
    <property type="entry name" value="REGULATOR OF SIGMA-E PROTEASE RSEP"/>
    <property type="match status" value="1"/>
</dbReference>
<dbReference type="SUPFAM" id="SSF50156">
    <property type="entry name" value="PDZ domain-like"/>
    <property type="match status" value="2"/>
</dbReference>
<gene>
    <name evidence="2" type="ORF">CIGN_1545</name>
</gene>
<evidence type="ECO:0000313" key="2">
    <source>
        <dbReference type="EMBL" id="ARQ99781.1"/>
    </source>
</evidence>
<evidence type="ECO:0000313" key="3">
    <source>
        <dbReference type="Proteomes" id="UP000194309"/>
    </source>
</evidence>
<dbReference type="InterPro" id="IPR041489">
    <property type="entry name" value="PDZ_6"/>
</dbReference>
<evidence type="ECO:0000256" key="1">
    <source>
        <dbReference type="ARBA" id="ARBA00001947"/>
    </source>
</evidence>
<dbReference type="Proteomes" id="UP000194309">
    <property type="component" value="Chromosome"/>
</dbReference>
<accession>A0A1X9SU39</accession>
<name>A0A1X9SU39_9BACT</name>
<dbReference type="EMBL" id="CP018788">
    <property type="protein sequence ID" value="ARQ99781.1"/>
    <property type="molecule type" value="Genomic_DNA"/>
</dbReference>
<protein>
    <submittedName>
        <fullName evidence="2">PDZ domain protein</fullName>
    </submittedName>
</protein>
<dbReference type="GO" id="GO:0016020">
    <property type="term" value="C:membrane"/>
    <property type="evidence" value="ECO:0007669"/>
    <property type="project" value="InterPro"/>
</dbReference>
<proteinExistence type="predicted"/>
<dbReference type="Pfam" id="PF17820">
    <property type="entry name" value="PDZ_6"/>
    <property type="match status" value="1"/>
</dbReference>
<dbReference type="PROSITE" id="PS50106">
    <property type="entry name" value="PDZ"/>
    <property type="match status" value="1"/>
</dbReference>
<dbReference type="InterPro" id="IPR036034">
    <property type="entry name" value="PDZ_sf"/>
</dbReference>
<dbReference type="GO" id="GO:0006508">
    <property type="term" value="P:proteolysis"/>
    <property type="evidence" value="ECO:0007669"/>
    <property type="project" value="InterPro"/>
</dbReference>